<dbReference type="EMBL" id="AYXG01000187">
    <property type="protein sequence ID" value="EWC59720.1"/>
    <property type="molecule type" value="Genomic_DNA"/>
</dbReference>
<dbReference type="OrthoDB" id="9766019at2"/>
<reference evidence="5 6" key="1">
    <citation type="journal article" date="2014" name="Genome Announc.">
        <title>Draft Genome Sequence of the Antitrypanosomally Active Sponge-Associated Bacterium Actinokineospora sp. Strain EG49.</title>
        <authorList>
            <person name="Harjes J."/>
            <person name="Ryu T."/>
            <person name="Abdelmohsen U.R."/>
            <person name="Moitinho-Silva L."/>
            <person name="Horn H."/>
            <person name="Ravasi T."/>
            <person name="Hentschel U."/>
        </authorList>
    </citation>
    <scope>NUCLEOTIDE SEQUENCE [LARGE SCALE GENOMIC DNA]</scope>
    <source>
        <strain evidence="5 6">EG49</strain>
    </source>
</reference>
<evidence type="ECO:0008006" key="7">
    <source>
        <dbReference type="Google" id="ProtNLM"/>
    </source>
</evidence>
<evidence type="ECO:0000313" key="6">
    <source>
        <dbReference type="Proteomes" id="UP000019277"/>
    </source>
</evidence>
<feature type="compositionally biased region" description="Low complexity" evidence="4">
    <location>
        <begin position="404"/>
        <end position="415"/>
    </location>
</feature>
<feature type="compositionally biased region" description="Gly residues" evidence="4">
    <location>
        <begin position="539"/>
        <end position="556"/>
    </location>
</feature>
<feature type="compositionally biased region" description="Low complexity" evidence="4">
    <location>
        <begin position="347"/>
        <end position="364"/>
    </location>
</feature>
<evidence type="ECO:0000256" key="2">
    <source>
        <dbReference type="ARBA" id="ARBA00022840"/>
    </source>
</evidence>
<dbReference type="GO" id="GO:0140662">
    <property type="term" value="F:ATP-dependent protein folding chaperone"/>
    <property type="evidence" value="ECO:0007669"/>
    <property type="project" value="InterPro"/>
</dbReference>
<feature type="compositionally biased region" description="Gly residues" evidence="4">
    <location>
        <begin position="416"/>
        <end position="435"/>
    </location>
</feature>
<dbReference type="InterPro" id="IPR043129">
    <property type="entry name" value="ATPase_NBD"/>
</dbReference>
<keyword evidence="1" id="KW-0547">Nucleotide-binding</keyword>
<keyword evidence="2" id="KW-0067">ATP-binding</keyword>
<dbReference type="GO" id="GO:0005524">
    <property type="term" value="F:ATP binding"/>
    <property type="evidence" value="ECO:0007669"/>
    <property type="project" value="UniProtKB-KW"/>
</dbReference>
<dbReference type="Gene3D" id="3.30.420.40">
    <property type="match status" value="2"/>
</dbReference>
<dbReference type="PATRIC" id="fig|909613.9.peg.4958"/>
<accession>W7IFR1</accession>
<name>W7IFR1_9PSEU</name>
<evidence type="ECO:0000256" key="1">
    <source>
        <dbReference type="ARBA" id="ARBA00022741"/>
    </source>
</evidence>
<dbReference type="SUPFAM" id="SSF53067">
    <property type="entry name" value="Actin-like ATPase domain"/>
    <property type="match status" value="2"/>
</dbReference>
<feature type="compositionally biased region" description="Pro residues" evidence="4">
    <location>
        <begin position="625"/>
        <end position="646"/>
    </location>
</feature>
<evidence type="ECO:0000256" key="4">
    <source>
        <dbReference type="SAM" id="MobiDB-lite"/>
    </source>
</evidence>
<gene>
    <name evidence="5" type="ORF">UO65_4959</name>
</gene>
<dbReference type="RefSeq" id="WP_052021719.1">
    <property type="nucleotide sequence ID" value="NZ_AYXG01000187.1"/>
</dbReference>
<comment type="caution">
    <text evidence="5">The sequence shown here is derived from an EMBL/GenBank/DDBJ whole genome shotgun (WGS) entry which is preliminary data.</text>
</comment>
<dbReference type="STRING" id="909613.UO65_4959"/>
<evidence type="ECO:0000256" key="3">
    <source>
        <dbReference type="ARBA" id="ARBA00023186"/>
    </source>
</evidence>
<dbReference type="Gene3D" id="3.90.640.10">
    <property type="entry name" value="Actin, Chain A, domain 4"/>
    <property type="match status" value="1"/>
</dbReference>
<keyword evidence="6" id="KW-1185">Reference proteome</keyword>
<proteinExistence type="predicted"/>
<feature type="compositionally biased region" description="Low complexity" evidence="4">
    <location>
        <begin position="462"/>
        <end position="478"/>
    </location>
</feature>
<sequence length="690" mass="68292">MARVPYVLGIDVGRTRGTAAVCRRGNAGHGRAEVVPVDGGARWFPSVLFVAADGEVVPGRAALRRAEAEPDRLARAALDRVGDDTAVLLGGELYPAEALVAALVAWVVDTVAEAEGGDPDRIAVTHPPEWGPHRRRLLHEALHEAGLPGALLLPTVVAAAETRHARDPVPTGTALLVALVGAAHSEQAVLYRGPSAFDLTAHTAHPATAPGDHLDDLLAEHVLAATPTPAPDETVPDLRTAGPVRAADLPRQAMAAFREACTAAKERLSVATEVRVPLPHTPGDVTVPRTTFAELARPTLAAVADQVRSLLATVPPEHLAGAVLAGGTARVPLLADLAGCPVEEDPATSPARGAALAARPRPTGSPGGRAGRPGRPDPGSDPGFPPLNPGTGPGSHPGSGAAGAGSNPGFPPLGSTGVGAGGEAGPAPTGVGGDPGFLPLTPGGTDFDPAGFPGNPGPGGLVPPALGGVDFAPTGAPAPAGPGHPGHTPFDPDGGSGQAGAPGSRPGHAPGGAGGLPGHPGSHPGFAPVTPGGPAWSPGGPGHAVVGPGGPAGGQGPHSDPRLTPAVPGAFSQPSSPGLVPATAGHPGPPGHALVPATPGERRPDGLVLPARSVTAHLSADPLLAPRPTPAPPPPRQAPPPAPAEPPAAVDGAPDSDPPPPRPPVELTPLVPPPPRFTFPRRSRGEEDTR</sequence>
<feature type="region of interest" description="Disordered" evidence="4">
    <location>
        <begin position="344"/>
        <end position="690"/>
    </location>
</feature>
<feature type="compositionally biased region" description="Low complexity" evidence="4">
    <location>
        <begin position="580"/>
        <end position="597"/>
    </location>
</feature>
<dbReference type="InterPro" id="IPR013126">
    <property type="entry name" value="Hsp_70_fam"/>
</dbReference>
<feature type="compositionally biased region" description="Gly residues" evidence="4">
    <location>
        <begin position="391"/>
        <end position="403"/>
    </location>
</feature>
<feature type="compositionally biased region" description="Pro residues" evidence="4">
    <location>
        <begin position="656"/>
        <end position="677"/>
    </location>
</feature>
<feature type="compositionally biased region" description="Gly residues" evidence="4">
    <location>
        <begin position="509"/>
        <end position="518"/>
    </location>
</feature>
<organism evidence="5 6">
    <name type="scientific">Actinokineospora spheciospongiae</name>
    <dbReference type="NCBI Taxonomy" id="909613"/>
    <lineage>
        <taxon>Bacteria</taxon>
        <taxon>Bacillati</taxon>
        <taxon>Actinomycetota</taxon>
        <taxon>Actinomycetes</taxon>
        <taxon>Pseudonocardiales</taxon>
        <taxon>Pseudonocardiaceae</taxon>
        <taxon>Actinokineospora</taxon>
    </lineage>
</organism>
<keyword evidence="3" id="KW-0143">Chaperone</keyword>
<dbReference type="Proteomes" id="UP000019277">
    <property type="component" value="Unassembled WGS sequence"/>
</dbReference>
<dbReference type="AlphaFoldDB" id="W7IFR1"/>
<evidence type="ECO:0000313" key="5">
    <source>
        <dbReference type="EMBL" id="EWC59720.1"/>
    </source>
</evidence>
<protein>
    <recommendedName>
        <fullName evidence="7">Hsp70 protein</fullName>
    </recommendedName>
</protein>
<dbReference type="eggNOG" id="COG0443">
    <property type="taxonomic scope" value="Bacteria"/>
</dbReference>
<dbReference type="Pfam" id="PF00012">
    <property type="entry name" value="HSP70"/>
    <property type="match status" value="1"/>
</dbReference>